<accession>A0A5C5YUE9</accession>
<reference evidence="2 3" key="1">
    <citation type="submission" date="2019-02" db="EMBL/GenBank/DDBJ databases">
        <title>Deep-cultivation of Planctomycetes and their phenomic and genomic characterization uncovers novel biology.</title>
        <authorList>
            <person name="Wiegand S."/>
            <person name="Jogler M."/>
            <person name="Boedeker C."/>
            <person name="Pinto D."/>
            <person name="Vollmers J."/>
            <person name="Rivas-Marin E."/>
            <person name="Kohn T."/>
            <person name="Peeters S.H."/>
            <person name="Heuer A."/>
            <person name="Rast P."/>
            <person name="Oberbeckmann S."/>
            <person name="Bunk B."/>
            <person name="Jeske O."/>
            <person name="Meyerdierks A."/>
            <person name="Storesund J.E."/>
            <person name="Kallscheuer N."/>
            <person name="Luecker S."/>
            <person name="Lage O.M."/>
            <person name="Pohl T."/>
            <person name="Merkel B.J."/>
            <person name="Hornburger P."/>
            <person name="Mueller R.-W."/>
            <person name="Bruemmer F."/>
            <person name="Labrenz M."/>
            <person name="Spormann A.M."/>
            <person name="Op Den Camp H."/>
            <person name="Overmann J."/>
            <person name="Amann R."/>
            <person name="Jetten M.S.M."/>
            <person name="Mascher T."/>
            <person name="Medema M.H."/>
            <person name="Devos D.P."/>
            <person name="Kaster A.-K."/>
            <person name="Ovreas L."/>
            <person name="Rohde M."/>
            <person name="Galperin M.Y."/>
            <person name="Jogler C."/>
        </authorList>
    </citation>
    <scope>NUCLEOTIDE SEQUENCE [LARGE SCALE GENOMIC DNA]</scope>
    <source>
        <strain evidence="2 3">Pla123a</strain>
    </source>
</reference>
<protein>
    <submittedName>
        <fullName evidence="2">Uncharacterized protein</fullName>
    </submittedName>
</protein>
<feature type="transmembrane region" description="Helical" evidence="1">
    <location>
        <begin position="70"/>
        <end position="89"/>
    </location>
</feature>
<dbReference type="EMBL" id="SJPO01000002">
    <property type="protein sequence ID" value="TWT78406.1"/>
    <property type="molecule type" value="Genomic_DNA"/>
</dbReference>
<evidence type="ECO:0000313" key="2">
    <source>
        <dbReference type="EMBL" id="TWT78406.1"/>
    </source>
</evidence>
<name>A0A5C5YUE9_9BACT</name>
<proteinExistence type="predicted"/>
<evidence type="ECO:0000313" key="3">
    <source>
        <dbReference type="Proteomes" id="UP000318478"/>
    </source>
</evidence>
<keyword evidence="1" id="KW-1133">Transmembrane helix</keyword>
<feature type="transmembrane region" description="Helical" evidence="1">
    <location>
        <begin position="12"/>
        <end position="32"/>
    </location>
</feature>
<evidence type="ECO:0000256" key="1">
    <source>
        <dbReference type="SAM" id="Phobius"/>
    </source>
</evidence>
<organism evidence="2 3">
    <name type="scientific">Posidoniimonas polymericola</name>
    <dbReference type="NCBI Taxonomy" id="2528002"/>
    <lineage>
        <taxon>Bacteria</taxon>
        <taxon>Pseudomonadati</taxon>
        <taxon>Planctomycetota</taxon>
        <taxon>Planctomycetia</taxon>
        <taxon>Pirellulales</taxon>
        <taxon>Lacipirellulaceae</taxon>
        <taxon>Posidoniimonas</taxon>
    </lineage>
</organism>
<comment type="caution">
    <text evidence="2">The sequence shown here is derived from an EMBL/GenBank/DDBJ whole genome shotgun (WGS) entry which is preliminary data.</text>
</comment>
<gene>
    <name evidence="2" type="ORF">Pla123a_11970</name>
</gene>
<keyword evidence="1" id="KW-0472">Membrane</keyword>
<dbReference type="AlphaFoldDB" id="A0A5C5YUE9"/>
<keyword evidence="3" id="KW-1185">Reference proteome</keyword>
<sequence>MGIGTQGEAYANFGAIGAPIYLMAYGLAIAWLISSYAKLSERIPLAVAMLPNTFLFALKAEGDFVTVSNFVTKGFLFHAAIAAGLAYAFRGGSHANSRNLDRS</sequence>
<keyword evidence="1" id="KW-0812">Transmembrane</keyword>
<dbReference type="Proteomes" id="UP000318478">
    <property type="component" value="Unassembled WGS sequence"/>
</dbReference>